<dbReference type="AlphaFoldDB" id="A0A2D2AXX5"/>
<proteinExistence type="inferred from homology"/>
<accession>A0A2D2AXX5</accession>
<evidence type="ECO:0000256" key="1">
    <source>
        <dbReference type="ARBA" id="ARBA00006845"/>
    </source>
</evidence>
<dbReference type="EMBL" id="CP024201">
    <property type="protein sequence ID" value="ATQ42866.1"/>
    <property type="molecule type" value="Genomic_DNA"/>
</dbReference>
<dbReference type="Gene3D" id="3.30.370.10">
    <property type="entry name" value="Barstar-like"/>
    <property type="match status" value="1"/>
</dbReference>
<comment type="similarity">
    <text evidence="1">Belongs to the barstar family.</text>
</comment>
<dbReference type="SUPFAM" id="SSF52038">
    <property type="entry name" value="Barstar-related"/>
    <property type="match status" value="1"/>
</dbReference>
<dbReference type="Proteomes" id="UP000228945">
    <property type="component" value="Chromosome"/>
</dbReference>
<protein>
    <recommendedName>
        <fullName evidence="2">Barstar (barnase inhibitor) domain-containing protein</fullName>
    </recommendedName>
</protein>
<evidence type="ECO:0000259" key="2">
    <source>
        <dbReference type="Pfam" id="PF01337"/>
    </source>
</evidence>
<evidence type="ECO:0000313" key="3">
    <source>
        <dbReference type="EMBL" id="ATQ42866.1"/>
    </source>
</evidence>
<dbReference type="InterPro" id="IPR035905">
    <property type="entry name" value="Barstar-like_sf"/>
</dbReference>
<feature type="domain" description="Barstar (barnase inhibitor)" evidence="2">
    <location>
        <begin position="5"/>
        <end position="92"/>
    </location>
</feature>
<gene>
    <name evidence="3" type="ORF">CSW64_10805</name>
</gene>
<dbReference type="Pfam" id="PF01337">
    <property type="entry name" value="Barstar"/>
    <property type="match status" value="1"/>
</dbReference>
<dbReference type="KEGG" id="cmb:CSW64_10805"/>
<sequence>MLAAMREIIIDCAGVTSTEGFWQRYLDVAEPDGAALFGRNLDAFWDAIEHGGPGWPGEAVLVFRHSDQLAGLRTAGGGSLLDALGRIADRASRVSIRLL</sequence>
<evidence type="ECO:0000313" key="4">
    <source>
        <dbReference type="Proteomes" id="UP000228945"/>
    </source>
</evidence>
<dbReference type="InterPro" id="IPR000468">
    <property type="entry name" value="Barstar"/>
</dbReference>
<organism evidence="3 4">
    <name type="scientific">Caulobacter mirabilis</name>
    <dbReference type="NCBI Taxonomy" id="69666"/>
    <lineage>
        <taxon>Bacteria</taxon>
        <taxon>Pseudomonadati</taxon>
        <taxon>Pseudomonadota</taxon>
        <taxon>Alphaproteobacteria</taxon>
        <taxon>Caulobacterales</taxon>
        <taxon>Caulobacteraceae</taxon>
        <taxon>Caulobacter</taxon>
    </lineage>
</organism>
<reference evidence="3 4" key="1">
    <citation type="submission" date="2017-10" db="EMBL/GenBank/DDBJ databases">
        <title>Genome sequence of Caulobacter mirabilis FWC38.</title>
        <authorList>
            <person name="Fiebig A."/>
            <person name="Crosson S."/>
        </authorList>
    </citation>
    <scope>NUCLEOTIDE SEQUENCE [LARGE SCALE GENOMIC DNA]</scope>
    <source>
        <strain evidence="3 4">FWC 38</strain>
    </source>
</reference>
<name>A0A2D2AXX5_9CAUL</name>
<keyword evidence="4" id="KW-1185">Reference proteome</keyword>